<accession>A0A2W7RTK1</accession>
<sequence>MVSGQSKNKKNKKLNKLFKSEWITNNLVFILFVSFLIVLYIANGHIADKTIRDISKTKNEITDLQYQYKTLKSEVMYKTEESEILKQVQPMGLQINKELPVKIYINKK</sequence>
<dbReference type="AlphaFoldDB" id="A0A2W7RTK1"/>
<dbReference type="InterPro" id="IPR045755">
    <property type="entry name" value="FtsL-like"/>
</dbReference>
<evidence type="ECO:0000313" key="3">
    <source>
        <dbReference type="Proteomes" id="UP000249720"/>
    </source>
</evidence>
<evidence type="ECO:0000313" key="2">
    <source>
        <dbReference type="EMBL" id="PZX63634.1"/>
    </source>
</evidence>
<dbReference type="RefSeq" id="WP_111294411.1">
    <property type="nucleotide sequence ID" value="NZ_QKZV01000003.1"/>
</dbReference>
<gene>
    <name evidence="2" type="ORF">LX80_01285</name>
</gene>
<comment type="caution">
    <text evidence="2">The sequence shown here is derived from an EMBL/GenBank/DDBJ whole genome shotgun (WGS) entry which is preliminary data.</text>
</comment>
<evidence type="ECO:0008006" key="4">
    <source>
        <dbReference type="Google" id="ProtNLM"/>
    </source>
</evidence>
<dbReference type="Pfam" id="PF19579">
    <property type="entry name" value="FtsL_2"/>
    <property type="match status" value="1"/>
</dbReference>
<keyword evidence="3" id="KW-1185">Reference proteome</keyword>
<evidence type="ECO:0000256" key="1">
    <source>
        <dbReference type="SAM" id="Phobius"/>
    </source>
</evidence>
<keyword evidence="1" id="KW-0812">Transmembrane</keyword>
<feature type="transmembrane region" description="Helical" evidence="1">
    <location>
        <begin position="22"/>
        <end position="42"/>
    </location>
</feature>
<keyword evidence="1" id="KW-0472">Membrane</keyword>
<dbReference type="Proteomes" id="UP000249720">
    <property type="component" value="Unassembled WGS sequence"/>
</dbReference>
<name>A0A2W7RTK1_9BACT</name>
<keyword evidence="1" id="KW-1133">Transmembrane helix</keyword>
<dbReference type="EMBL" id="QKZV01000003">
    <property type="protein sequence ID" value="PZX63634.1"/>
    <property type="molecule type" value="Genomic_DNA"/>
</dbReference>
<reference evidence="2 3" key="1">
    <citation type="submission" date="2018-06" db="EMBL/GenBank/DDBJ databases">
        <title>Genomic Encyclopedia of Archaeal and Bacterial Type Strains, Phase II (KMG-II): from individual species to whole genera.</title>
        <authorList>
            <person name="Goeker M."/>
        </authorList>
    </citation>
    <scope>NUCLEOTIDE SEQUENCE [LARGE SCALE GENOMIC DNA]</scope>
    <source>
        <strain evidence="2 3">DSM 23241</strain>
    </source>
</reference>
<proteinExistence type="predicted"/>
<protein>
    <recommendedName>
        <fullName evidence="4">Cell division protein FtsL</fullName>
    </recommendedName>
</protein>
<organism evidence="2 3">
    <name type="scientific">Hydrotalea sandarakina</name>
    <dbReference type="NCBI Taxonomy" id="1004304"/>
    <lineage>
        <taxon>Bacteria</taxon>
        <taxon>Pseudomonadati</taxon>
        <taxon>Bacteroidota</taxon>
        <taxon>Chitinophagia</taxon>
        <taxon>Chitinophagales</taxon>
        <taxon>Chitinophagaceae</taxon>
        <taxon>Hydrotalea</taxon>
    </lineage>
</organism>
<dbReference type="OrthoDB" id="981249at2"/>